<dbReference type="Proteomes" id="UP000230790">
    <property type="component" value="Unassembled WGS sequence"/>
</dbReference>
<evidence type="ECO:0000313" key="3">
    <source>
        <dbReference type="Proteomes" id="UP000230790"/>
    </source>
</evidence>
<dbReference type="AlphaFoldDB" id="A0A2M8Q7Y3"/>
<dbReference type="Gene3D" id="3.20.20.80">
    <property type="entry name" value="Glycosidases"/>
    <property type="match status" value="1"/>
</dbReference>
<gene>
    <name evidence="2" type="ORF">CUN48_16455</name>
</gene>
<dbReference type="InterPro" id="IPR017853">
    <property type="entry name" value="GH"/>
</dbReference>
<dbReference type="EMBL" id="PGTN01000637">
    <property type="protein sequence ID" value="PJF45916.1"/>
    <property type="molecule type" value="Genomic_DNA"/>
</dbReference>
<reference evidence="2 3" key="1">
    <citation type="submission" date="2017-11" db="EMBL/GenBank/DDBJ databases">
        <title>Evolution of Phototrophy in the Chloroflexi Phylum Driven by Horizontal Gene Transfer.</title>
        <authorList>
            <person name="Ward L.M."/>
            <person name="Hemp J."/>
            <person name="Shih P.M."/>
            <person name="Mcglynn S.E."/>
            <person name="Fischer W."/>
        </authorList>
    </citation>
    <scope>NUCLEOTIDE SEQUENCE [LARGE SCALE GENOMIC DNA]</scope>
    <source>
        <strain evidence="2">JP3_7</strain>
    </source>
</reference>
<keyword evidence="1" id="KW-0812">Transmembrane</keyword>
<keyword evidence="1" id="KW-0472">Membrane</keyword>
<feature type="transmembrane region" description="Helical" evidence="1">
    <location>
        <begin position="36"/>
        <end position="58"/>
    </location>
</feature>
<feature type="non-terminal residue" evidence="2">
    <location>
        <position position="143"/>
    </location>
</feature>
<organism evidence="2 3">
    <name type="scientific">Candidatus Thermofonsia Clade 3 bacterium</name>
    <dbReference type="NCBI Taxonomy" id="2364212"/>
    <lineage>
        <taxon>Bacteria</taxon>
        <taxon>Bacillati</taxon>
        <taxon>Chloroflexota</taxon>
        <taxon>Candidatus Thermofontia</taxon>
        <taxon>Candidatus Thermofonsia Clade 3</taxon>
    </lineage>
</organism>
<evidence type="ECO:0000256" key="1">
    <source>
        <dbReference type="SAM" id="Phobius"/>
    </source>
</evidence>
<comment type="caution">
    <text evidence="2">The sequence shown here is derived from an EMBL/GenBank/DDBJ whole genome shotgun (WGS) entry which is preliminary data.</text>
</comment>
<sequence>MNAAHETKAAHRRTQASGQLRGVFLPQERGLRQTLAWLRLAMLYGVICALIAAGGLLWRTTLEGGVGLQRVPVRSLTGGVQPPFVGVNLQIDAYAPEQFALRLQELRAAGFGWVRFRLEWRDLEPAPGQWTWDVADRVLGQVA</sequence>
<protein>
    <recommendedName>
        <fullName evidence="4">Glycoside hydrolase family 42 N-terminal domain-containing protein</fullName>
    </recommendedName>
</protein>
<evidence type="ECO:0008006" key="4">
    <source>
        <dbReference type="Google" id="ProtNLM"/>
    </source>
</evidence>
<accession>A0A2M8Q7Y3</accession>
<dbReference type="SUPFAM" id="SSF51445">
    <property type="entry name" value="(Trans)glycosidases"/>
    <property type="match status" value="1"/>
</dbReference>
<proteinExistence type="predicted"/>
<evidence type="ECO:0000313" key="2">
    <source>
        <dbReference type="EMBL" id="PJF45916.1"/>
    </source>
</evidence>
<keyword evidence="1" id="KW-1133">Transmembrane helix</keyword>
<name>A0A2M8Q7Y3_9CHLR</name>